<proteinExistence type="predicted"/>
<dbReference type="Pfam" id="PF02080">
    <property type="entry name" value="TrkA_C"/>
    <property type="match status" value="1"/>
</dbReference>
<dbReference type="InterPro" id="IPR050721">
    <property type="entry name" value="Trk_Ktr_HKT_K-transport"/>
</dbReference>
<gene>
    <name evidence="5" type="ordered locus">Hore_11630</name>
</gene>
<dbReference type="PROSITE" id="PS51201">
    <property type="entry name" value="RCK_N"/>
    <property type="match status" value="1"/>
</dbReference>
<dbReference type="STRING" id="373903.Hore_11630"/>
<dbReference type="HOGENOM" id="CLU_046525_2_0_9"/>
<accession>B8CX95</accession>
<evidence type="ECO:0000313" key="6">
    <source>
        <dbReference type="Proteomes" id="UP000000719"/>
    </source>
</evidence>
<dbReference type="EMBL" id="CP001098">
    <property type="protein sequence ID" value="ACL69914.1"/>
    <property type="molecule type" value="Genomic_DNA"/>
</dbReference>
<sequence length="207" mass="22554">MKNFYHFSLSGVAFFINKDPQYCKELARSLKANVVYGDASDPQILEDAGGYKTDILVALTPKDHDNLFICKMAQKYFNVERTTALVNNPDNECLFKKIGITSIFNTTQLLSSLIEQHVAVEDISNLITLEDGKLSVAQIIIPENAPSVGKTVKELDLPLSIVLGGIIRNGDIVIPRGGTIIKPGDKVLVISLPQDQAKAVKALGGEE</sequence>
<dbReference type="Pfam" id="PF02254">
    <property type="entry name" value="TrkA_N"/>
    <property type="match status" value="1"/>
</dbReference>
<dbReference type="SUPFAM" id="SSF51735">
    <property type="entry name" value="NAD(P)-binding Rossmann-fold domains"/>
    <property type="match status" value="1"/>
</dbReference>
<dbReference type="AlphaFoldDB" id="B8CX95"/>
<evidence type="ECO:0000259" key="4">
    <source>
        <dbReference type="PROSITE" id="PS51202"/>
    </source>
</evidence>
<evidence type="ECO:0000256" key="2">
    <source>
        <dbReference type="ARBA" id="ARBA00023065"/>
    </source>
</evidence>
<dbReference type="Gene3D" id="3.40.50.720">
    <property type="entry name" value="NAD(P)-binding Rossmann-like Domain"/>
    <property type="match status" value="1"/>
</dbReference>
<dbReference type="Gene3D" id="3.30.70.1450">
    <property type="entry name" value="Regulator of K+ conductance, C-terminal domain"/>
    <property type="match status" value="1"/>
</dbReference>
<dbReference type="InterPro" id="IPR036291">
    <property type="entry name" value="NAD(P)-bd_dom_sf"/>
</dbReference>
<dbReference type="PROSITE" id="PS51202">
    <property type="entry name" value="RCK_C"/>
    <property type="match status" value="1"/>
</dbReference>
<dbReference type="GO" id="GO:0006813">
    <property type="term" value="P:potassium ion transport"/>
    <property type="evidence" value="ECO:0007669"/>
    <property type="project" value="InterPro"/>
</dbReference>
<dbReference type="OrthoDB" id="9775180at2"/>
<dbReference type="PANTHER" id="PTHR43833:SF5">
    <property type="entry name" value="TRK SYSTEM POTASSIUM UPTAKE PROTEIN TRKA"/>
    <property type="match status" value="1"/>
</dbReference>
<dbReference type="InterPro" id="IPR036721">
    <property type="entry name" value="RCK_C_sf"/>
</dbReference>
<feature type="domain" description="RCK N-terminal" evidence="3">
    <location>
        <begin position="1"/>
        <end position="104"/>
    </location>
</feature>
<keyword evidence="6" id="KW-1185">Reference proteome</keyword>
<dbReference type="PANTHER" id="PTHR43833">
    <property type="entry name" value="POTASSIUM CHANNEL PROTEIN 2-RELATED-RELATED"/>
    <property type="match status" value="1"/>
</dbReference>
<dbReference type="RefSeq" id="WP_012636099.1">
    <property type="nucleotide sequence ID" value="NC_011899.1"/>
</dbReference>
<name>B8CX95_HALOH</name>
<organism evidence="5 6">
    <name type="scientific">Halothermothrix orenii (strain H 168 / OCM 544 / DSM 9562)</name>
    <dbReference type="NCBI Taxonomy" id="373903"/>
    <lineage>
        <taxon>Bacteria</taxon>
        <taxon>Bacillati</taxon>
        <taxon>Bacillota</taxon>
        <taxon>Clostridia</taxon>
        <taxon>Halanaerobiales</taxon>
        <taxon>Halothermotrichaceae</taxon>
        <taxon>Halothermothrix</taxon>
    </lineage>
</organism>
<dbReference type="eggNOG" id="COG0569">
    <property type="taxonomic scope" value="Bacteria"/>
</dbReference>
<evidence type="ECO:0000259" key="3">
    <source>
        <dbReference type="PROSITE" id="PS51201"/>
    </source>
</evidence>
<dbReference type="Proteomes" id="UP000000719">
    <property type="component" value="Chromosome"/>
</dbReference>
<dbReference type="GO" id="GO:0008324">
    <property type="term" value="F:monoatomic cation transmembrane transporter activity"/>
    <property type="evidence" value="ECO:0007669"/>
    <property type="project" value="InterPro"/>
</dbReference>
<reference evidence="5 6" key="1">
    <citation type="journal article" date="2009" name="PLoS ONE">
        <title>Genome analysis of the anaerobic thermohalophilic bacterium Halothermothrix orenii.</title>
        <authorList>
            <person name="Mavromatis K."/>
            <person name="Ivanova N."/>
            <person name="Anderson I."/>
            <person name="Lykidis A."/>
            <person name="Hooper S.D."/>
            <person name="Sun H."/>
            <person name="Kunin V."/>
            <person name="Lapidus A."/>
            <person name="Hugenholtz P."/>
            <person name="Patel B."/>
            <person name="Kyrpides N.C."/>
        </authorList>
    </citation>
    <scope>NUCLEOTIDE SEQUENCE [LARGE SCALE GENOMIC DNA]</scope>
    <source>
        <strain evidence="6">H 168 / OCM 544 / DSM 9562</strain>
    </source>
</reference>
<dbReference type="InterPro" id="IPR003148">
    <property type="entry name" value="RCK_N"/>
</dbReference>
<keyword evidence="2" id="KW-0406">Ion transport</keyword>
<evidence type="ECO:0000313" key="5">
    <source>
        <dbReference type="EMBL" id="ACL69914.1"/>
    </source>
</evidence>
<evidence type="ECO:0000256" key="1">
    <source>
        <dbReference type="ARBA" id="ARBA00022448"/>
    </source>
</evidence>
<keyword evidence="1" id="KW-0813">Transport</keyword>
<feature type="domain" description="RCK C-terminal" evidence="4">
    <location>
        <begin position="124"/>
        <end position="206"/>
    </location>
</feature>
<protein>
    <submittedName>
        <fullName evidence="5">TrkA-C domain protein</fullName>
    </submittedName>
</protein>
<dbReference type="KEGG" id="hor:Hore_11630"/>
<dbReference type="SUPFAM" id="SSF116726">
    <property type="entry name" value="TrkA C-terminal domain-like"/>
    <property type="match status" value="1"/>
</dbReference>
<dbReference type="InterPro" id="IPR006037">
    <property type="entry name" value="RCK_C"/>
</dbReference>